<feature type="compositionally biased region" description="Low complexity" evidence="1">
    <location>
        <begin position="675"/>
        <end position="686"/>
    </location>
</feature>
<name>A0A543CH96_9ACTN</name>
<feature type="region of interest" description="Disordered" evidence="1">
    <location>
        <begin position="1194"/>
        <end position="1215"/>
    </location>
</feature>
<feature type="compositionally biased region" description="Low complexity" evidence="1">
    <location>
        <begin position="627"/>
        <end position="649"/>
    </location>
</feature>
<feature type="region of interest" description="Disordered" evidence="1">
    <location>
        <begin position="1252"/>
        <end position="1305"/>
    </location>
</feature>
<feature type="region of interest" description="Disordered" evidence="1">
    <location>
        <begin position="1404"/>
        <end position="1448"/>
    </location>
</feature>
<feature type="domain" description="Toxin YqcG C-terminal" evidence="2">
    <location>
        <begin position="1285"/>
        <end position="1356"/>
    </location>
</feature>
<evidence type="ECO:0000259" key="2">
    <source>
        <dbReference type="Pfam" id="PF14410"/>
    </source>
</evidence>
<comment type="caution">
    <text evidence="3">The sequence shown here is derived from an EMBL/GenBank/DDBJ whole genome shotgun (WGS) entry which is preliminary data.</text>
</comment>
<dbReference type="InterPro" id="IPR026835">
    <property type="entry name" value="YqcG_C"/>
</dbReference>
<feature type="compositionally biased region" description="Basic and acidic residues" evidence="1">
    <location>
        <begin position="1344"/>
        <end position="1361"/>
    </location>
</feature>
<organism evidence="3 4">
    <name type="scientific">Actinoallomurus bryophytorum</name>
    <dbReference type="NCBI Taxonomy" id="1490222"/>
    <lineage>
        <taxon>Bacteria</taxon>
        <taxon>Bacillati</taxon>
        <taxon>Actinomycetota</taxon>
        <taxon>Actinomycetes</taxon>
        <taxon>Streptosporangiales</taxon>
        <taxon>Thermomonosporaceae</taxon>
        <taxon>Actinoallomurus</taxon>
    </lineage>
</organism>
<accession>A0A543CH96</accession>
<dbReference type="Pfam" id="PF14410">
    <property type="entry name" value="GH-E"/>
    <property type="match status" value="1"/>
</dbReference>
<dbReference type="RefSeq" id="WP_141955329.1">
    <property type="nucleotide sequence ID" value="NZ_VFOZ01000001.1"/>
</dbReference>
<feature type="compositionally biased region" description="Basic and acidic residues" evidence="1">
    <location>
        <begin position="1472"/>
        <end position="1501"/>
    </location>
</feature>
<feature type="compositionally biased region" description="Basic and acidic residues" evidence="1">
    <location>
        <begin position="1252"/>
        <end position="1287"/>
    </location>
</feature>
<feature type="region of interest" description="Disordered" evidence="1">
    <location>
        <begin position="1470"/>
        <end position="1501"/>
    </location>
</feature>
<evidence type="ECO:0000313" key="4">
    <source>
        <dbReference type="Proteomes" id="UP000316096"/>
    </source>
</evidence>
<feature type="compositionally biased region" description="Basic and acidic residues" evidence="1">
    <location>
        <begin position="1437"/>
        <end position="1448"/>
    </location>
</feature>
<reference evidence="3 4" key="1">
    <citation type="submission" date="2019-06" db="EMBL/GenBank/DDBJ databases">
        <title>Sequencing the genomes of 1000 actinobacteria strains.</title>
        <authorList>
            <person name="Klenk H.-P."/>
        </authorList>
    </citation>
    <scope>NUCLEOTIDE SEQUENCE [LARGE SCALE GENOMIC DNA]</scope>
    <source>
        <strain evidence="3 4">DSM 102200</strain>
    </source>
</reference>
<dbReference type="EMBL" id="VFOZ01000001">
    <property type="protein sequence ID" value="TQL96474.1"/>
    <property type="molecule type" value="Genomic_DNA"/>
</dbReference>
<evidence type="ECO:0000256" key="1">
    <source>
        <dbReference type="SAM" id="MobiDB-lite"/>
    </source>
</evidence>
<evidence type="ECO:0000313" key="3">
    <source>
        <dbReference type="EMBL" id="TQL96474.1"/>
    </source>
</evidence>
<sequence length="1501" mass="157821">MGAPGYDVTFDTWSKAGHGISGAADTLSLAVDSLCHSLAAAGQPWGSDEIGQAFFNGAEGAAGFGVVRDSVLSGLADTVNLLRATGGTLVVTGQNYRLAEEASTVGGSLPQGADKDALAEQRPYHLPAVTAGLAHSDPPPSVVRQMANLLAKLVGGCEWPDGDMAGLASVKAAFDEAAKSVLGAAQNLDDHARTVTANNAGEAVDKFGSFAAALRGGGEEGGLLWLAGMCAALADSVDFLIRQKNAARSQLELSCGFLVLTWAAAWAISWLTGGTSIAAAEAVTAAEGFAVKTFFLQIAKAVGVGVWFAGGMDGAAQLARIQQGLQKGFDGGEFLSALGEGAIAGAVMGGIGAGLAARTRLTTALTDWMGADGAKGVVSRLAFAGTTGTVGNLAAQGLVEHHLDLAQAAQFGFGMAGLGAVGELGKRHFGGAPAGPHSDVPALADGSAPAPATGHAPPSTPPAVTEIRTEPPSAPALPHDGGGLPGETGPADAGSTTLAGHENPVPRADGQGAGPSPADQGGGQSRIGTIINQPPGRTPADHVVAEGAPGVPMAVVDATPRPAVPTSVRTGAPVEGRVASSDSPPPATRPVPDGAARARPAAEDGPSPAAPPEHAASARPGDGSTLAAGDTARPAGAPAPGQVAAGDVPLDGGGRAGPVAPSHTPDQAGSPAGLAAVASPADGGAALHPAESHAGDAPAPVTPRPGQLDGTVPADVRPGFDPGGTARTAREVHALRSADLNPGTRPPLVPTHGEHALATLRGEHANTLTESEALHASEWDAIRESATAVAVPRVRHPFQDASQVELRRLGVTAPDRTVSEFTVKVRYQADPAMAPHDVVRAQSHVLDAVDLYYNHQHRLQDGSQLHVRMEFEEAPASAASDVVQLRQGDGARPGERPDMLTWYADMDPVAVAHEVGHHLDLHDEYVDPRRAGAGTLTAPGVTRDPSVMGSGRRFWADHTPVVDHNGHTVPGTAGLRDRHLDELYGRAEHAAPDAHGDAGPRVPGEHWTPRHDGAALELPDHVRDLLGRRDEAGRPVFPPEGRDPLEHAMLLDRTHAVFRDEVPPDRLTNDHVRYTEALNDAAHRLYETAHDYSFRETDLRGLRRLADTVGATPDGALPHADLLHEVAQQTLGRDPAPRDVEALTRLAEHLHDQMGGRRPFELPSDALHRAAADHLGAAPGAETTRRAVERLAEERSYAPDPGGEHPVPPVDDYVRKKRERIDAANAAMREYEQKHGRLSPQDKHELRQRINEHLSAQERDDEPRRPKYRQETRRLIIGQAKRDKDGNILDANSGKPIQKGDLHIGHTPKNEWRKIRADAKRLDLTTQQINTVVQNPSIYQTEKGSGKDGNSSHRHEDKTKSPSELLQNAKKLPDGSVVVNGVRVYPDGRTVDAQTKKPIKQRELPTAWKMPTPAELKRAEREETKQAGQRQDWLEEVQDKSNLTRKEKDALEQVKKANALRDKANGSFVFKSSREDAEKKAAAAEQAAKEKIDNARKKWWQ</sequence>
<keyword evidence="4" id="KW-1185">Reference proteome</keyword>
<feature type="compositionally biased region" description="Polar residues" evidence="1">
    <location>
        <begin position="1333"/>
        <end position="1343"/>
    </location>
</feature>
<gene>
    <name evidence="3" type="ORF">FB559_2004</name>
</gene>
<feature type="region of interest" description="Disordered" evidence="1">
    <location>
        <begin position="430"/>
        <end position="726"/>
    </location>
</feature>
<proteinExistence type="predicted"/>
<dbReference type="Proteomes" id="UP000316096">
    <property type="component" value="Unassembled WGS sequence"/>
</dbReference>
<dbReference type="OrthoDB" id="3627085at2"/>
<feature type="region of interest" description="Disordered" evidence="1">
    <location>
        <begin position="1333"/>
        <end position="1373"/>
    </location>
</feature>
<feature type="compositionally biased region" description="Basic and acidic residues" evidence="1">
    <location>
        <begin position="1415"/>
        <end position="1425"/>
    </location>
</feature>
<protein>
    <submittedName>
        <fullName evidence="3">HNH/ENDO VII superfamily nuclease</fullName>
    </submittedName>
</protein>